<keyword evidence="3" id="KW-1185">Reference proteome</keyword>
<feature type="region of interest" description="Disordered" evidence="1">
    <location>
        <begin position="31"/>
        <end position="58"/>
    </location>
</feature>
<sequence length="58" mass="6664">HLRQKSSTTGRNIFPRRHCAGCVRHEAHELGVRRGSKTTTEPRHEHLGRILEDPSVVR</sequence>
<feature type="compositionally biased region" description="Basic and acidic residues" evidence="1">
    <location>
        <begin position="40"/>
        <end position="52"/>
    </location>
</feature>
<name>A0A9P4QSA5_9PLEO</name>
<organism evidence="2 3">
    <name type="scientific">Polyplosphaeria fusca</name>
    <dbReference type="NCBI Taxonomy" id="682080"/>
    <lineage>
        <taxon>Eukaryota</taxon>
        <taxon>Fungi</taxon>
        <taxon>Dikarya</taxon>
        <taxon>Ascomycota</taxon>
        <taxon>Pezizomycotina</taxon>
        <taxon>Dothideomycetes</taxon>
        <taxon>Pleosporomycetidae</taxon>
        <taxon>Pleosporales</taxon>
        <taxon>Tetraplosphaeriaceae</taxon>
        <taxon>Polyplosphaeria</taxon>
    </lineage>
</organism>
<dbReference type="EMBL" id="ML996193">
    <property type="protein sequence ID" value="KAF2731555.1"/>
    <property type="molecule type" value="Genomic_DNA"/>
</dbReference>
<protein>
    <submittedName>
        <fullName evidence="2">Uncharacterized protein</fullName>
    </submittedName>
</protein>
<evidence type="ECO:0000313" key="3">
    <source>
        <dbReference type="Proteomes" id="UP000799444"/>
    </source>
</evidence>
<proteinExistence type="predicted"/>
<dbReference type="Proteomes" id="UP000799444">
    <property type="component" value="Unassembled WGS sequence"/>
</dbReference>
<accession>A0A9P4QSA5</accession>
<reference evidence="2" key="1">
    <citation type="journal article" date="2020" name="Stud. Mycol.">
        <title>101 Dothideomycetes genomes: a test case for predicting lifestyles and emergence of pathogens.</title>
        <authorList>
            <person name="Haridas S."/>
            <person name="Albert R."/>
            <person name="Binder M."/>
            <person name="Bloem J."/>
            <person name="Labutti K."/>
            <person name="Salamov A."/>
            <person name="Andreopoulos B."/>
            <person name="Baker S."/>
            <person name="Barry K."/>
            <person name="Bills G."/>
            <person name="Bluhm B."/>
            <person name="Cannon C."/>
            <person name="Castanera R."/>
            <person name="Culley D."/>
            <person name="Daum C."/>
            <person name="Ezra D."/>
            <person name="Gonzalez J."/>
            <person name="Henrissat B."/>
            <person name="Kuo A."/>
            <person name="Liang C."/>
            <person name="Lipzen A."/>
            <person name="Lutzoni F."/>
            <person name="Magnuson J."/>
            <person name="Mondo S."/>
            <person name="Nolan M."/>
            <person name="Ohm R."/>
            <person name="Pangilinan J."/>
            <person name="Park H.-J."/>
            <person name="Ramirez L."/>
            <person name="Alfaro M."/>
            <person name="Sun H."/>
            <person name="Tritt A."/>
            <person name="Yoshinaga Y."/>
            <person name="Zwiers L.-H."/>
            <person name="Turgeon B."/>
            <person name="Goodwin S."/>
            <person name="Spatafora J."/>
            <person name="Crous P."/>
            <person name="Grigoriev I."/>
        </authorList>
    </citation>
    <scope>NUCLEOTIDE SEQUENCE</scope>
    <source>
        <strain evidence="2">CBS 125425</strain>
    </source>
</reference>
<dbReference type="AlphaFoldDB" id="A0A9P4QSA5"/>
<evidence type="ECO:0000256" key="1">
    <source>
        <dbReference type="SAM" id="MobiDB-lite"/>
    </source>
</evidence>
<gene>
    <name evidence="2" type="ORF">EJ04DRAFT_554646</name>
</gene>
<evidence type="ECO:0000313" key="2">
    <source>
        <dbReference type="EMBL" id="KAF2731555.1"/>
    </source>
</evidence>
<feature type="non-terminal residue" evidence="2">
    <location>
        <position position="1"/>
    </location>
</feature>
<comment type="caution">
    <text evidence="2">The sequence shown here is derived from an EMBL/GenBank/DDBJ whole genome shotgun (WGS) entry which is preliminary data.</text>
</comment>